<gene>
    <name evidence="3" type="primary">LOC115622680</name>
</gene>
<dbReference type="RefSeq" id="XP_030372558.1">
    <property type="nucleotide sequence ID" value="XM_030516698.1"/>
</dbReference>
<proteinExistence type="predicted"/>
<evidence type="ECO:0000256" key="1">
    <source>
        <dbReference type="SAM" id="MobiDB-lite"/>
    </source>
</evidence>
<dbReference type="OrthoDB" id="7543230at2759"/>
<protein>
    <submittedName>
        <fullName evidence="3">Uncharacterized protein LOC115622680 isoform X1</fullName>
    </submittedName>
</protein>
<keyword evidence="2" id="KW-1185">Reference proteome</keyword>
<evidence type="ECO:0000313" key="2">
    <source>
        <dbReference type="Proteomes" id="UP000504634"/>
    </source>
</evidence>
<organism evidence="2 3">
    <name type="scientific">Drosophila lebanonensis</name>
    <name type="common">Fruit fly</name>
    <name type="synonym">Scaptodrosophila lebanonensis</name>
    <dbReference type="NCBI Taxonomy" id="7225"/>
    <lineage>
        <taxon>Eukaryota</taxon>
        <taxon>Metazoa</taxon>
        <taxon>Ecdysozoa</taxon>
        <taxon>Arthropoda</taxon>
        <taxon>Hexapoda</taxon>
        <taxon>Insecta</taxon>
        <taxon>Pterygota</taxon>
        <taxon>Neoptera</taxon>
        <taxon>Endopterygota</taxon>
        <taxon>Diptera</taxon>
        <taxon>Brachycera</taxon>
        <taxon>Muscomorpha</taxon>
        <taxon>Ephydroidea</taxon>
        <taxon>Drosophilidae</taxon>
        <taxon>Scaptodrosophila</taxon>
    </lineage>
</organism>
<feature type="region of interest" description="Disordered" evidence="1">
    <location>
        <begin position="113"/>
        <end position="164"/>
    </location>
</feature>
<evidence type="ECO:0000313" key="3">
    <source>
        <dbReference type="RefSeq" id="XP_030372558.1"/>
    </source>
</evidence>
<name>A0A6J2TBQ6_DROLE</name>
<accession>A0A6J2TBQ6</accession>
<sequence>MVLRSGIIIPFQFRDTKKLLMIGVPEENRNLNIWDLKNVVRAAFGIYNFEFRNKKIGFNIPDELLLHYLAQRHDLTNFVIEISQALDDGHAKEMLSYEPSCSMAALKQHHVPLPQRSSESSAHDYVGGGAPCPTSQPNSPALAVCHEPADSPLEHTNNSSDRVSIADSTHKLRLTQVYEERTPESLTQSIDPMDIIPKAESESEADRAARAARYQMRQEQQHHQQQQAAVQAHVAMQHTLPPQQFFPNYTHSLLGGSVPSATSTPMNAPNTQQPPYTPGLMSRFRKRGERMSKDQKELYVKFFEDNPCMLSNHRRHDGLTEPLWAKLAHMLNSVPQGAVKNVEDWKQTFDAWRYRIFMYTRYNSKLSMAETTDPKNYKPLTATDQKAYAMWTSHKQITPQDYDKMEMFVPLDESTTATTNYDY</sequence>
<dbReference type="Proteomes" id="UP000504634">
    <property type="component" value="Unplaced"/>
</dbReference>
<dbReference type="GeneID" id="115622680"/>
<reference evidence="3" key="1">
    <citation type="submission" date="2025-08" db="UniProtKB">
        <authorList>
            <consortium name="RefSeq"/>
        </authorList>
    </citation>
    <scope>IDENTIFICATION</scope>
    <source>
        <strain evidence="3">11010-0011.00</strain>
        <tissue evidence="3">Whole body</tissue>
    </source>
</reference>
<dbReference type="AlphaFoldDB" id="A0A6J2TBQ6"/>